<dbReference type="PRINTS" id="PR00326">
    <property type="entry name" value="GTP1OBG"/>
</dbReference>
<dbReference type="SUPFAM" id="SSF81271">
    <property type="entry name" value="TGS-like"/>
    <property type="match status" value="1"/>
</dbReference>
<evidence type="ECO:0000259" key="5">
    <source>
        <dbReference type="PROSITE" id="PS51710"/>
    </source>
</evidence>
<feature type="domain" description="EF-hand" evidence="4">
    <location>
        <begin position="651"/>
        <end position="673"/>
    </location>
</feature>
<gene>
    <name evidence="7" type="ORF">TRITD_3Bv1G120080</name>
</gene>
<name>A0A9R1S1G6_TRITD</name>
<keyword evidence="2" id="KW-0106">Calcium</keyword>
<dbReference type="SMART" id="SM00054">
    <property type="entry name" value="EFh"/>
    <property type="match status" value="5"/>
</dbReference>
<dbReference type="InterPro" id="IPR031167">
    <property type="entry name" value="G_OBG"/>
</dbReference>
<dbReference type="Pfam" id="PF13499">
    <property type="entry name" value="EF-hand_7"/>
    <property type="match status" value="1"/>
</dbReference>
<dbReference type="GO" id="GO:0005509">
    <property type="term" value="F:calcium ion binding"/>
    <property type="evidence" value="ECO:0007669"/>
    <property type="project" value="InterPro"/>
</dbReference>
<evidence type="ECO:0000256" key="1">
    <source>
        <dbReference type="ARBA" id="ARBA00022741"/>
    </source>
</evidence>
<protein>
    <recommendedName>
        <fullName evidence="9">Developmentally-regulated G-protein 2</fullName>
    </recommendedName>
</protein>
<dbReference type="InterPro" id="IPR031662">
    <property type="entry name" value="GTP-binding_2"/>
</dbReference>
<feature type="domain" description="EF-hand" evidence="4">
    <location>
        <begin position="605"/>
        <end position="634"/>
    </location>
</feature>
<dbReference type="Pfam" id="PF02824">
    <property type="entry name" value="TGS"/>
    <property type="match status" value="1"/>
</dbReference>
<dbReference type="FunFam" id="1.10.238.10:FF:000297">
    <property type="entry name" value="Calcium-binding EF hand family protein"/>
    <property type="match status" value="1"/>
</dbReference>
<dbReference type="CDD" id="cd01896">
    <property type="entry name" value="DRG"/>
    <property type="match status" value="1"/>
</dbReference>
<dbReference type="PROSITE" id="PS00018">
    <property type="entry name" value="EF_HAND_1"/>
    <property type="match status" value="4"/>
</dbReference>
<dbReference type="FunFam" id="3.40.50.300:FF:001436">
    <property type="entry name" value="Developmentally-regulated GTP-binding protein"/>
    <property type="match status" value="1"/>
</dbReference>
<dbReference type="Pfam" id="PF13202">
    <property type="entry name" value="EF-hand_5"/>
    <property type="match status" value="1"/>
</dbReference>
<reference evidence="7 8" key="1">
    <citation type="submission" date="2017-09" db="EMBL/GenBank/DDBJ databases">
        <authorList>
            <consortium name="International Durum Wheat Genome Sequencing Consortium (IDWGSC)"/>
            <person name="Milanesi L."/>
        </authorList>
    </citation>
    <scope>NUCLEOTIDE SEQUENCE [LARGE SCALE GENOMIC DNA]</scope>
    <source>
        <strain evidence="8">cv. Svevo</strain>
    </source>
</reference>
<dbReference type="NCBIfam" id="TIGR00231">
    <property type="entry name" value="small_GTP"/>
    <property type="match status" value="1"/>
</dbReference>
<dbReference type="Pfam" id="PF16897">
    <property type="entry name" value="MMR_HSR1_Xtn"/>
    <property type="match status" value="1"/>
</dbReference>
<evidence type="ECO:0000256" key="3">
    <source>
        <dbReference type="ARBA" id="ARBA00023134"/>
    </source>
</evidence>
<dbReference type="InterPro" id="IPR027417">
    <property type="entry name" value="P-loop_NTPase"/>
</dbReference>
<dbReference type="Gene3D" id="1.10.238.10">
    <property type="entry name" value="EF-hand"/>
    <property type="match status" value="3"/>
</dbReference>
<dbReference type="InterPro" id="IPR006074">
    <property type="entry name" value="GTP1-OBG_CS"/>
</dbReference>
<keyword evidence="8" id="KW-1185">Reference proteome</keyword>
<evidence type="ECO:0000313" key="8">
    <source>
        <dbReference type="Proteomes" id="UP000324705"/>
    </source>
</evidence>
<feature type="domain" description="EF-hand" evidence="4">
    <location>
        <begin position="685"/>
        <end position="720"/>
    </location>
</feature>
<keyword evidence="3" id="KW-0342">GTP-binding</keyword>
<dbReference type="Gene3D" id="6.10.140.1070">
    <property type="match status" value="2"/>
</dbReference>
<dbReference type="InterPro" id="IPR005225">
    <property type="entry name" value="Small_GTP-bd"/>
</dbReference>
<dbReference type="InterPro" id="IPR045001">
    <property type="entry name" value="DRG"/>
</dbReference>
<dbReference type="PROSITE" id="PS51710">
    <property type="entry name" value="G_OBG"/>
    <property type="match status" value="1"/>
</dbReference>
<dbReference type="Proteomes" id="UP000324705">
    <property type="component" value="Chromosome 3B"/>
</dbReference>
<evidence type="ECO:0000313" key="7">
    <source>
        <dbReference type="EMBL" id="VAH76994.1"/>
    </source>
</evidence>
<dbReference type="GO" id="GO:0005525">
    <property type="term" value="F:GTP binding"/>
    <property type="evidence" value="ECO:0007669"/>
    <property type="project" value="UniProtKB-KW"/>
</dbReference>
<dbReference type="EMBL" id="LT934116">
    <property type="protein sequence ID" value="VAH76994.1"/>
    <property type="molecule type" value="Genomic_DNA"/>
</dbReference>
<feature type="domain" description="OBG-type G" evidence="5">
    <location>
        <begin position="65"/>
        <end position="290"/>
    </location>
</feature>
<dbReference type="InterPro" id="IPR012676">
    <property type="entry name" value="TGS-like"/>
</dbReference>
<dbReference type="AlphaFoldDB" id="A0A9R1S1G6"/>
<dbReference type="PROSITE" id="PS50222">
    <property type="entry name" value="EF_HAND_2"/>
    <property type="match status" value="4"/>
</dbReference>
<keyword evidence="1" id="KW-0547">Nucleotide-binding</keyword>
<dbReference type="InterPro" id="IPR011992">
    <property type="entry name" value="EF-hand-dom_pair"/>
</dbReference>
<dbReference type="InterPro" id="IPR006073">
    <property type="entry name" value="GTP-bd"/>
</dbReference>
<dbReference type="PROSITE" id="PS51880">
    <property type="entry name" value="TGS"/>
    <property type="match status" value="1"/>
</dbReference>
<dbReference type="InterPro" id="IPR004095">
    <property type="entry name" value="TGS"/>
</dbReference>
<feature type="domain" description="TGS" evidence="6">
    <location>
        <begin position="290"/>
        <end position="368"/>
    </location>
</feature>
<dbReference type="FunFam" id="1.10.238.10:FF:000328">
    <property type="entry name" value="Calcium-binding EF hand family protein"/>
    <property type="match status" value="1"/>
</dbReference>
<dbReference type="InterPro" id="IPR002048">
    <property type="entry name" value="EF_hand_dom"/>
</dbReference>
<dbReference type="PANTHER" id="PTHR43127">
    <property type="entry name" value="DEVELOPMENTALLY-REGULATED GTP-BINDING PROTEIN 2"/>
    <property type="match status" value="1"/>
</dbReference>
<dbReference type="GO" id="GO:0003924">
    <property type="term" value="F:GTPase activity"/>
    <property type="evidence" value="ECO:0007669"/>
    <property type="project" value="InterPro"/>
</dbReference>
<dbReference type="SUPFAM" id="SSF52540">
    <property type="entry name" value="P-loop containing nucleoside triphosphate hydrolases"/>
    <property type="match status" value="1"/>
</dbReference>
<dbReference type="CDD" id="cd17230">
    <property type="entry name" value="TGS_DRG1"/>
    <property type="match status" value="1"/>
</dbReference>
<evidence type="ECO:0008006" key="9">
    <source>
        <dbReference type="Google" id="ProtNLM"/>
    </source>
</evidence>
<evidence type="ECO:0000256" key="2">
    <source>
        <dbReference type="ARBA" id="ARBA00022837"/>
    </source>
</evidence>
<evidence type="ECO:0000259" key="6">
    <source>
        <dbReference type="PROSITE" id="PS51880"/>
    </source>
</evidence>
<feature type="domain" description="EF-hand" evidence="4">
    <location>
        <begin position="724"/>
        <end position="759"/>
    </location>
</feature>
<dbReference type="PROSITE" id="PS00905">
    <property type="entry name" value="GTP1_OBG"/>
    <property type="match status" value="1"/>
</dbReference>
<evidence type="ECO:0000259" key="4">
    <source>
        <dbReference type="PROSITE" id="PS50222"/>
    </source>
</evidence>
<sequence>MGILERIKEIEAEMARTQKNKAVRREYHLGQLKAKIAKLRTQLLEPPKGASAGGDGFEVTKFGHGRVALIGFPSVGKSTLLTMLTGTHSEAASYEFTTLTCIPGIIHYNDTKIQLLDLPGIIEGASEGKGRGRQVIAVAKSSDLVLMVLDASKSEGHRQILTRELEAVGLRLNKRPPQIYFKRKKTGGISFNSTAPLTHIDEKLCYQILHEYKIHNAEVLFREDSTVDDLIDVIEGNRKYIKCVYVYNKIDVVGIDDVDNLARQPNSLVISCNLQLNLDRLLARMWEEMGLVRVYTKPQGQQPDFGDPVVLSSDRGGCTVEDFCNHIHRSLLKDVKYVLVWGTSARHYPQHCGLGHGLEDEDVVQIVKKKEKEEGGRGRFKSHTNAPDRISDRLSQMLFRATIKPGISAQSYDKCCFYPDSICALMLYKMRQACVHALHPKNSAAVASSYGAGAVHDSGGNRHAAPFDPAIAELERRLEDKEWEREHYRILHGDAEKDDHMKEWEEFLREEEDFINDDDRFNVSDRIRALFPKIDLTPKDGFVSLDELIRWNLDQARADQLHRSAREMELYDKNGNGIVSFTTFRALRQQSHGDGNSLGFPWWKEEHFNASDVNGDGFLNKTEFHDFLNPSDSENPKIVNLLCRQELRQRDKDGDGKLNFEEYFHGLHDHIHGYDDENAAISHIGNMTIAKERFSKLDKDNDGFISEHELEPVLDKLHLSEHYYARQQATHAISEADKDHDGRLTLEEMIENPYAFYGSVYFSDDEDYFHEEFR</sequence>
<accession>A0A9R1S1G6</accession>
<dbReference type="SUPFAM" id="SSF47473">
    <property type="entry name" value="EF-hand"/>
    <property type="match status" value="2"/>
</dbReference>
<dbReference type="Gramene" id="TRITD3Bv1G120080.2">
    <property type="protein sequence ID" value="TRITD3Bv1G120080.2"/>
    <property type="gene ID" value="TRITD3Bv1G120080"/>
</dbReference>
<proteinExistence type="predicted"/>
<dbReference type="Gene3D" id="3.10.20.30">
    <property type="match status" value="1"/>
</dbReference>
<dbReference type="Pfam" id="PF01926">
    <property type="entry name" value="MMR_HSR1"/>
    <property type="match status" value="1"/>
</dbReference>
<dbReference type="InterPro" id="IPR018247">
    <property type="entry name" value="EF_Hand_1_Ca_BS"/>
</dbReference>
<dbReference type="InterPro" id="IPR012675">
    <property type="entry name" value="Beta-grasp_dom_sf"/>
</dbReference>
<organism evidence="7 8">
    <name type="scientific">Triticum turgidum subsp. durum</name>
    <name type="common">Durum wheat</name>
    <name type="synonym">Triticum durum</name>
    <dbReference type="NCBI Taxonomy" id="4567"/>
    <lineage>
        <taxon>Eukaryota</taxon>
        <taxon>Viridiplantae</taxon>
        <taxon>Streptophyta</taxon>
        <taxon>Embryophyta</taxon>
        <taxon>Tracheophyta</taxon>
        <taxon>Spermatophyta</taxon>
        <taxon>Magnoliopsida</taxon>
        <taxon>Liliopsida</taxon>
        <taxon>Poales</taxon>
        <taxon>Poaceae</taxon>
        <taxon>BOP clade</taxon>
        <taxon>Pooideae</taxon>
        <taxon>Triticodae</taxon>
        <taxon>Triticeae</taxon>
        <taxon>Triticinae</taxon>
        <taxon>Triticum</taxon>
    </lineage>
</organism>
<dbReference type="FunFam" id="3.10.20.30:FF:000003">
    <property type="entry name" value="Developmentally-regulated GTP-binding protein 1"/>
    <property type="match status" value="1"/>
</dbReference>